<proteinExistence type="predicted"/>
<keyword evidence="1" id="KW-0472">Membrane</keyword>
<accession>A0A5S9F262</accession>
<dbReference type="InterPro" id="IPR012902">
    <property type="entry name" value="N_methyl_site"/>
</dbReference>
<keyword evidence="1" id="KW-0812">Transmembrane</keyword>
<dbReference type="KEGG" id="uam:UABAM_00397"/>
<evidence type="ECO:0000313" key="3">
    <source>
        <dbReference type="Proteomes" id="UP000326354"/>
    </source>
</evidence>
<dbReference type="AlphaFoldDB" id="A0A5S9F262"/>
<gene>
    <name evidence="2" type="ORF">UABAM_00397</name>
</gene>
<keyword evidence="3" id="KW-1185">Reference proteome</keyword>
<keyword evidence="1" id="KW-1133">Transmembrane helix</keyword>
<evidence type="ECO:0008006" key="4">
    <source>
        <dbReference type="Google" id="ProtNLM"/>
    </source>
</evidence>
<reference evidence="2 3" key="1">
    <citation type="submission" date="2019-08" db="EMBL/GenBank/DDBJ databases">
        <title>Complete genome sequence of Candidatus Uab amorphum.</title>
        <authorList>
            <person name="Shiratori T."/>
            <person name="Suzuki S."/>
            <person name="Kakizawa Y."/>
            <person name="Ishida K."/>
        </authorList>
    </citation>
    <scope>NUCLEOTIDE SEQUENCE [LARGE SCALE GENOMIC DNA]</scope>
    <source>
        <strain evidence="2 3">SRT547</strain>
    </source>
</reference>
<evidence type="ECO:0000313" key="2">
    <source>
        <dbReference type="EMBL" id="BBM82054.1"/>
    </source>
</evidence>
<dbReference type="Pfam" id="PF07963">
    <property type="entry name" value="N_methyl"/>
    <property type="match status" value="1"/>
</dbReference>
<sequence>MKKTNSGFTLIEILIAIGILIVGLGGVLVLFPAGLHSTRKAVQETQSTIIAESVHSSFMSSMQVLNTQPLNVSKGKFKFFYDGINAGTDFILPVEVNGSDEAVFDANGAMKPLGLIEDPNNPDNDSTFIPGIRDGDAVCNLGVGFVAANASTLPYNVTVSNEDSHLSQYSFNIEIQSPTVAKQMPSTLFDIIIRIFRSGKLIYKAKTQVFVSPPPGNPGPS</sequence>
<dbReference type="PROSITE" id="PS00409">
    <property type="entry name" value="PROKAR_NTER_METHYL"/>
    <property type="match status" value="1"/>
</dbReference>
<dbReference type="EMBL" id="AP019860">
    <property type="protein sequence ID" value="BBM82054.1"/>
    <property type="molecule type" value="Genomic_DNA"/>
</dbReference>
<protein>
    <recommendedName>
        <fullName evidence="4">Prepilin-type N-terminal cleavage/methylation domain-containing protein</fullName>
    </recommendedName>
</protein>
<name>A0A5S9F262_UABAM</name>
<dbReference type="OrthoDB" id="8724817at2"/>
<organism evidence="2 3">
    <name type="scientific">Uabimicrobium amorphum</name>
    <dbReference type="NCBI Taxonomy" id="2596890"/>
    <lineage>
        <taxon>Bacteria</taxon>
        <taxon>Pseudomonadati</taxon>
        <taxon>Planctomycetota</taxon>
        <taxon>Candidatus Uabimicrobiia</taxon>
        <taxon>Candidatus Uabimicrobiales</taxon>
        <taxon>Candidatus Uabimicrobiaceae</taxon>
        <taxon>Candidatus Uabimicrobium</taxon>
    </lineage>
</organism>
<feature type="transmembrane region" description="Helical" evidence="1">
    <location>
        <begin position="6"/>
        <end position="31"/>
    </location>
</feature>
<evidence type="ECO:0000256" key="1">
    <source>
        <dbReference type="SAM" id="Phobius"/>
    </source>
</evidence>
<dbReference type="Proteomes" id="UP000326354">
    <property type="component" value="Chromosome"/>
</dbReference>
<dbReference type="RefSeq" id="WP_151966310.1">
    <property type="nucleotide sequence ID" value="NZ_AP019860.1"/>
</dbReference>
<dbReference type="NCBIfam" id="TIGR02532">
    <property type="entry name" value="IV_pilin_GFxxxE"/>
    <property type="match status" value="1"/>
</dbReference>